<evidence type="ECO:0000256" key="9">
    <source>
        <dbReference type="ARBA" id="ARBA00022848"/>
    </source>
</evidence>
<keyword evidence="17" id="KW-1185">Reference proteome</keyword>
<dbReference type="GO" id="GO:0020037">
    <property type="term" value="F:heme binding"/>
    <property type="evidence" value="ECO:0007669"/>
    <property type="project" value="InterPro"/>
</dbReference>
<evidence type="ECO:0000256" key="11">
    <source>
        <dbReference type="ARBA" id="ARBA00023004"/>
    </source>
</evidence>
<protein>
    <submittedName>
        <fullName evidence="16">Uncharacterized protein</fullName>
    </submittedName>
</protein>
<dbReference type="GO" id="GO:0005789">
    <property type="term" value="C:endoplasmic reticulum membrane"/>
    <property type="evidence" value="ECO:0007669"/>
    <property type="project" value="UniProtKB-SubCell"/>
</dbReference>
<keyword evidence="12 15" id="KW-0503">Monooxygenase</keyword>
<organism evidence="16 17">
    <name type="scientific">Daphnia sinensis</name>
    <dbReference type="NCBI Taxonomy" id="1820382"/>
    <lineage>
        <taxon>Eukaryota</taxon>
        <taxon>Metazoa</taxon>
        <taxon>Ecdysozoa</taxon>
        <taxon>Arthropoda</taxon>
        <taxon>Crustacea</taxon>
        <taxon>Branchiopoda</taxon>
        <taxon>Diplostraca</taxon>
        <taxon>Cladocera</taxon>
        <taxon>Anomopoda</taxon>
        <taxon>Daphniidae</taxon>
        <taxon>Daphnia</taxon>
        <taxon>Daphnia similis group</taxon>
    </lineage>
</organism>
<evidence type="ECO:0000256" key="15">
    <source>
        <dbReference type="RuleBase" id="RU000461"/>
    </source>
</evidence>
<keyword evidence="7 14" id="KW-0479">Metal-binding</keyword>
<evidence type="ECO:0000256" key="1">
    <source>
        <dbReference type="ARBA" id="ARBA00001971"/>
    </source>
</evidence>
<dbReference type="PANTHER" id="PTHR24300">
    <property type="entry name" value="CYTOCHROME P450 508A4-RELATED"/>
    <property type="match status" value="1"/>
</dbReference>
<evidence type="ECO:0000256" key="2">
    <source>
        <dbReference type="ARBA" id="ARBA00003690"/>
    </source>
</evidence>
<dbReference type="GO" id="GO:0005506">
    <property type="term" value="F:iron ion binding"/>
    <property type="evidence" value="ECO:0007669"/>
    <property type="project" value="InterPro"/>
</dbReference>
<name>A0AAD5KI55_9CRUS</name>
<dbReference type="InterPro" id="IPR017972">
    <property type="entry name" value="Cyt_P450_CS"/>
</dbReference>
<evidence type="ECO:0000256" key="3">
    <source>
        <dbReference type="ARBA" id="ARBA00004174"/>
    </source>
</evidence>
<comment type="similarity">
    <text evidence="5 15">Belongs to the cytochrome P450 family.</text>
</comment>
<keyword evidence="8" id="KW-0256">Endoplasmic reticulum</keyword>
<dbReference type="GO" id="GO:0008395">
    <property type="term" value="F:steroid hydroxylase activity"/>
    <property type="evidence" value="ECO:0007669"/>
    <property type="project" value="TreeGrafter"/>
</dbReference>
<dbReference type="GO" id="GO:0006805">
    <property type="term" value="P:xenobiotic metabolic process"/>
    <property type="evidence" value="ECO:0007669"/>
    <property type="project" value="TreeGrafter"/>
</dbReference>
<reference evidence="16 17" key="1">
    <citation type="submission" date="2022-05" db="EMBL/GenBank/DDBJ databases">
        <title>A multi-omics perspective on studying reproductive biology in Daphnia sinensis.</title>
        <authorList>
            <person name="Jia J."/>
        </authorList>
    </citation>
    <scope>NUCLEOTIDE SEQUENCE [LARGE SCALE GENOMIC DNA]</scope>
    <source>
        <strain evidence="16 17">WSL</strain>
    </source>
</reference>
<evidence type="ECO:0000256" key="12">
    <source>
        <dbReference type="ARBA" id="ARBA00023033"/>
    </source>
</evidence>
<evidence type="ECO:0000313" key="17">
    <source>
        <dbReference type="Proteomes" id="UP000820818"/>
    </source>
</evidence>
<evidence type="ECO:0000256" key="8">
    <source>
        <dbReference type="ARBA" id="ARBA00022824"/>
    </source>
</evidence>
<dbReference type="PANTHER" id="PTHR24300:SF376">
    <property type="entry name" value="CYTOCHROME P450 15A1"/>
    <property type="match status" value="1"/>
</dbReference>
<comment type="cofactor">
    <cofactor evidence="1 14">
        <name>heme</name>
        <dbReference type="ChEBI" id="CHEBI:30413"/>
    </cofactor>
</comment>
<proteinExistence type="inferred from homology"/>
<accession>A0AAD5KI55</accession>
<keyword evidence="9" id="KW-0492">Microsome</keyword>
<dbReference type="EMBL" id="WJBH02000009">
    <property type="protein sequence ID" value="KAI9552867.1"/>
    <property type="molecule type" value="Genomic_DNA"/>
</dbReference>
<keyword evidence="6 14" id="KW-0349">Heme</keyword>
<dbReference type="PRINTS" id="PR00385">
    <property type="entry name" value="P450"/>
</dbReference>
<evidence type="ECO:0000256" key="10">
    <source>
        <dbReference type="ARBA" id="ARBA00023002"/>
    </source>
</evidence>
<dbReference type="PRINTS" id="PR00463">
    <property type="entry name" value="EP450I"/>
</dbReference>
<keyword evidence="11 14" id="KW-0408">Iron</keyword>
<dbReference type="Pfam" id="PF00067">
    <property type="entry name" value="p450"/>
    <property type="match status" value="1"/>
</dbReference>
<keyword evidence="13" id="KW-0472">Membrane</keyword>
<evidence type="ECO:0000256" key="5">
    <source>
        <dbReference type="ARBA" id="ARBA00010617"/>
    </source>
</evidence>
<comment type="caution">
    <text evidence="16">The sequence shown here is derived from an EMBL/GenBank/DDBJ whole genome shotgun (WGS) entry which is preliminary data.</text>
</comment>
<evidence type="ECO:0000256" key="4">
    <source>
        <dbReference type="ARBA" id="ARBA00004406"/>
    </source>
</evidence>
<evidence type="ECO:0000256" key="14">
    <source>
        <dbReference type="PIRSR" id="PIRSR602401-1"/>
    </source>
</evidence>
<evidence type="ECO:0000256" key="7">
    <source>
        <dbReference type="ARBA" id="ARBA00022723"/>
    </source>
</evidence>
<dbReference type="AlphaFoldDB" id="A0AAD5KI55"/>
<evidence type="ECO:0000313" key="16">
    <source>
        <dbReference type="EMBL" id="KAI9552867.1"/>
    </source>
</evidence>
<dbReference type="InterPro" id="IPR001128">
    <property type="entry name" value="Cyt_P450"/>
</dbReference>
<keyword evidence="10 15" id="KW-0560">Oxidoreductase</keyword>
<dbReference type="InterPro" id="IPR050182">
    <property type="entry name" value="Cytochrome_P450_fam2"/>
</dbReference>
<evidence type="ECO:0000256" key="6">
    <source>
        <dbReference type="ARBA" id="ARBA00022617"/>
    </source>
</evidence>
<dbReference type="GO" id="GO:0016712">
    <property type="term" value="F:oxidoreductase activity, acting on paired donors, with incorporation or reduction of molecular oxygen, reduced flavin or flavoprotein as one donor, and incorporation of one atom of oxygen"/>
    <property type="evidence" value="ECO:0007669"/>
    <property type="project" value="TreeGrafter"/>
</dbReference>
<feature type="binding site" description="axial binding residue" evidence="14">
    <location>
        <position position="286"/>
    </location>
    <ligand>
        <name>heme</name>
        <dbReference type="ChEBI" id="CHEBI:30413"/>
    </ligand>
    <ligandPart>
        <name>Fe</name>
        <dbReference type="ChEBI" id="CHEBI:18248"/>
    </ligandPart>
</feature>
<dbReference type="InterPro" id="IPR036396">
    <property type="entry name" value="Cyt_P450_sf"/>
</dbReference>
<dbReference type="SUPFAM" id="SSF48264">
    <property type="entry name" value="Cytochrome P450"/>
    <property type="match status" value="1"/>
</dbReference>
<evidence type="ECO:0000256" key="13">
    <source>
        <dbReference type="ARBA" id="ARBA00023136"/>
    </source>
</evidence>
<gene>
    <name evidence="16" type="ORF">GHT06_020751</name>
</gene>
<dbReference type="PROSITE" id="PS00086">
    <property type="entry name" value="CYTOCHROME_P450"/>
    <property type="match status" value="1"/>
</dbReference>
<comment type="subcellular location">
    <subcellularLocation>
        <location evidence="4">Endoplasmic reticulum membrane</location>
        <topology evidence="4">Peripheral membrane protein</topology>
    </subcellularLocation>
    <subcellularLocation>
        <location evidence="3">Microsome membrane</location>
        <topology evidence="3">Peripheral membrane protein</topology>
    </subcellularLocation>
</comment>
<dbReference type="InterPro" id="IPR002401">
    <property type="entry name" value="Cyt_P450_E_grp-I"/>
</dbReference>
<sequence>MMDEINDLIVDIAVAAESNPDNIVDFKACLMCQRFRHDDEMFKKLLANVERFLRGGNALRANIPVPAFVVRLFPSLPRLLGINTQLFIPLQKFIKETIQQHLDTRHKGDPARDFIDLYLDEMKAQLEKNTSTTFSKKQLIAIIQDLFGAGSDTSSSVIGFAILYLIHYPKIQQKMWEELDYVCGDSLPSFAYRSRLPYTEAVLMEVIRVSSVVPLAVPHCAVRETHLQGFTIPQGSIIAVSLNSLMIDKSIWGDPERFRPERHLDREGKLTKNDSFTPFGTGKRMCLGESLARNTVFLFMACLVKKFEFKPVPGKPLPTLEPVVGIVLGPKPYKAVAVPRERPLY</sequence>
<dbReference type="Proteomes" id="UP000820818">
    <property type="component" value="Linkage Group LG9"/>
</dbReference>
<comment type="function">
    <text evidence="2">May be involved in the metabolism of insect hormones and in the breakdown of synthetic insecticides.</text>
</comment>
<dbReference type="GO" id="GO:0006082">
    <property type="term" value="P:organic acid metabolic process"/>
    <property type="evidence" value="ECO:0007669"/>
    <property type="project" value="TreeGrafter"/>
</dbReference>
<dbReference type="Gene3D" id="1.10.630.10">
    <property type="entry name" value="Cytochrome P450"/>
    <property type="match status" value="1"/>
</dbReference>
<dbReference type="FunFam" id="1.10.630.10:FF:000238">
    <property type="entry name" value="Cytochrome P450 2A6"/>
    <property type="match status" value="1"/>
</dbReference>